<evidence type="ECO:0000256" key="1">
    <source>
        <dbReference type="SAM" id="MobiDB-lite"/>
    </source>
</evidence>
<organism evidence="2 3">
    <name type="scientific">Chara braunii</name>
    <name type="common">Braun's stonewort</name>
    <dbReference type="NCBI Taxonomy" id="69332"/>
    <lineage>
        <taxon>Eukaryota</taxon>
        <taxon>Viridiplantae</taxon>
        <taxon>Streptophyta</taxon>
        <taxon>Charophyceae</taxon>
        <taxon>Charales</taxon>
        <taxon>Characeae</taxon>
        <taxon>Chara</taxon>
    </lineage>
</organism>
<keyword evidence="3" id="KW-1185">Reference proteome</keyword>
<evidence type="ECO:0000313" key="2">
    <source>
        <dbReference type="EMBL" id="GBG62529.1"/>
    </source>
</evidence>
<dbReference type="AlphaFoldDB" id="A0A388JXJ1"/>
<sequence>MRPNCTYSSGQPATPSTAQVPQHMMQMSPLPPMPPPGYYPPGYEWQPPSWNYAPRQPSANPFPGPGQRAWFTKEHLELIEKWKTCDVAEESKKIGQVESSGRSNTTKNKRGKVKEDEDSESEIKTWISSTFSTPLKKIATKLEDVDKRTATALEEREKVKKRGDGVNLEAVKVENGNSEKGKREFASPIAARSKSNAAIDEGKEPSSTRKEMDKLDEIKGILVKLLGKMGTKDYGELRTREETKQTEDVKGKGNMDEEENKEKESDTDIGRSSNRQTDHDDVMEYMKCRLDCYMTLKCKEIRELYKKREIECDRKDKAAWELAKQDTELFSKLVNNIEEEERELSEEEDDDKEEKDDFGEEEEDDVTQN</sequence>
<accession>A0A388JXJ1</accession>
<name>A0A388JXJ1_CHABU</name>
<dbReference type="Proteomes" id="UP000265515">
    <property type="component" value="Unassembled WGS sequence"/>
</dbReference>
<gene>
    <name evidence="2" type="ORF">CBR_g30847</name>
</gene>
<dbReference type="EMBL" id="BFEA01000029">
    <property type="protein sequence ID" value="GBG62529.1"/>
    <property type="molecule type" value="Genomic_DNA"/>
</dbReference>
<reference evidence="2 3" key="1">
    <citation type="journal article" date="2018" name="Cell">
        <title>The Chara Genome: Secondary Complexity and Implications for Plant Terrestrialization.</title>
        <authorList>
            <person name="Nishiyama T."/>
            <person name="Sakayama H."/>
            <person name="Vries J.D."/>
            <person name="Buschmann H."/>
            <person name="Saint-Marcoux D."/>
            <person name="Ullrich K.K."/>
            <person name="Haas F.B."/>
            <person name="Vanderstraeten L."/>
            <person name="Becker D."/>
            <person name="Lang D."/>
            <person name="Vosolsobe S."/>
            <person name="Rombauts S."/>
            <person name="Wilhelmsson P.K.I."/>
            <person name="Janitza P."/>
            <person name="Kern R."/>
            <person name="Heyl A."/>
            <person name="Rumpler F."/>
            <person name="Villalobos L.I.A.C."/>
            <person name="Clay J.M."/>
            <person name="Skokan R."/>
            <person name="Toyoda A."/>
            <person name="Suzuki Y."/>
            <person name="Kagoshima H."/>
            <person name="Schijlen E."/>
            <person name="Tajeshwar N."/>
            <person name="Catarino B."/>
            <person name="Hetherington A.J."/>
            <person name="Saltykova A."/>
            <person name="Bonnot C."/>
            <person name="Breuninger H."/>
            <person name="Symeonidi A."/>
            <person name="Radhakrishnan G.V."/>
            <person name="Van Nieuwerburgh F."/>
            <person name="Deforce D."/>
            <person name="Chang C."/>
            <person name="Karol K.G."/>
            <person name="Hedrich R."/>
            <person name="Ulvskov P."/>
            <person name="Glockner G."/>
            <person name="Delwiche C.F."/>
            <person name="Petrasek J."/>
            <person name="Van de Peer Y."/>
            <person name="Friml J."/>
            <person name="Beilby M."/>
            <person name="Dolan L."/>
            <person name="Kohara Y."/>
            <person name="Sugano S."/>
            <person name="Fujiyama A."/>
            <person name="Delaux P.-M."/>
            <person name="Quint M."/>
            <person name="TheiBen G."/>
            <person name="Hagemann M."/>
            <person name="Harholt J."/>
            <person name="Dunand C."/>
            <person name="Zachgo S."/>
            <person name="Langdale J."/>
            <person name="Maumus F."/>
            <person name="Straeten D.V.D."/>
            <person name="Gould S.B."/>
            <person name="Rensing S.A."/>
        </authorList>
    </citation>
    <scope>NUCLEOTIDE SEQUENCE [LARGE SCALE GENOMIC DNA]</scope>
    <source>
        <strain evidence="2 3">S276</strain>
    </source>
</reference>
<proteinExistence type="predicted"/>
<feature type="compositionally biased region" description="Polar residues" evidence="1">
    <location>
        <begin position="97"/>
        <end position="106"/>
    </location>
</feature>
<protein>
    <submittedName>
        <fullName evidence="2">Uncharacterized protein</fullName>
    </submittedName>
</protein>
<feature type="region of interest" description="Disordered" evidence="1">
    <location>
        <begin position="172"/>
        <end position="212"/>
    </location>
</feature>
<feature type="compositionally biased region" description="Basic and acidic residues" evidence="1">
    <location>
        <begin position="200"/>
        <end position="212"/>
    </location>
</feature>
<feature type="region of interest" description="Disordered" evidence="1">
    <location>
        <begin position="92"/>
        <end position="119"/>
    </location>
</feature>
<comment type="caution">
    <text evidence="2">The sequence shown here is derived from an EMBL/GenBank/DDBJ whole genome shotgun (WGS) entry which is preliminary data.</text>
</comment>
<feature type="compositionally biased region" description="Basic and acidic residues" evidence="1">
    <location>
        <begin position="236"/>
        <end position="269"/>
    </location>
</feature>
<dbReference type="Gramene" id="GBG62529">
    <property type="protein sequence ID" value="GBG62529"/>
    <property type="gene ID" value="CBR_g30847"/>
</dbReference>
<feature type="compositionally biased region" description="Polar residues" evidence="1">
    <location>
        <begin position="1"/>
        <end position="20"/>
    </location>
</feature>
<feature type="region of interest" description="Disordered" evidence="1">
    <location>
        <begin position="1"/>
        <end position="33"/>
    </location>
</feature>
<feature type="compositionally biased region" description="Acidic residues" evidence="1">
    <location>
        <begin position="337"/>
        <end position="369"/>
    </location>
</feature>
<evidence type="ECO:0000313" key="3">
    <source>
        <dbReference type="Proteomes" id="UP000265515"/>
    </source>
</evidence>
<feature type="region of interest" description="Disordered" evidence="1">
    <location>
        <begin position="334"/>
        <end position="369"/>
    </location>
</feature>
<feature type="region of interest" description="Disordered" evidence="1">
    <location>
        <begin position="236"/>
        <end position="278"/>
    </location>
</feature>